<name>A0ABU9BF62_9BURK</name>
<dbReference type="InterPro" id="IPR004629">
    <property type="entry name" value="WecG_TagA_CpsF"/>
</dbReference>
<dbReference type="CDD" id="cd06533">
    <property type="entry name" value="Glyco_transf_WecG_TagA"/>
    <property type="match status" value="1"/>
</dbReference>
<keyword evidence="4" id="KW-1185">Reference proteome</keyword>
<accession>A0ABU9BF62</accession>
<sequence>MIQLPYKHLGGYRVVAANQQELQSVILQRMALRKVTALVYANANMVVQCAPWHERFDDPRVIVANDGVAMDLAARWLCGGRFPSNLNGTDFTPYMLEHCGRPMRLFLYGARPASIEGAARALQAMGHEVVGQLDGYTVLPEGELIARLRAAEPDIVLVALGNPRQERWIIDHLDELPPAVYTAVGAYFDFLSGLAPRAPRLVRMLRLEWAFRLSLEPRRLLRRYTVGGYEFFRQCWRERHSSARNARATA</sequence>
<keyword evidence="1" id="KW-0328">Glycosyltransferase</keyword>
<comment type="caution">
    <text evidence="3">The sequence shown here is derived from an EMBL/GenBank/DDBJ whole genome shotgun (WGS) entry which is preliminary data.</text>
</comment>
<keyword evidence="2" id="KW-0808">Transferase</keyword>
<evidence type="ECO:0000313" key="4">
    <source>
        <dbReference type="Proteomes" id="UP001368500"/>
    </source>
</evidence>
<dbReference type="NCBIfam" id="TIGR00696">
    <property type="entry name" value="wecG_tagA_cpsF"/>
    <property type="match status" value="1"/>
</dbReference>
<dbReference type="PANTHER" id="PTHR34136:SF1">
    <property type="entry name" value="UDP-N-ACETYL-D-MANNOSAMINURONIC ACID TRANSFERASE"/>
    <property type="match status" value="1"/>
</dbReference>
<dbReference type="Pfam" id="PF03808">
    <property type="entry name" value="Glyco_tran_WecG"/>
    <property type="match status" value="1"/>
</dbReference>
<organism evidence="3 4">
    <name type="scientific">Pseudaquabacterium rugosum</name>
    <dbReference type="NCBI Taxonomy" id="2984194"/>
    <lineage>
        <taxon>Bacteria</taxon>
        <taxon>Pseudomonadati</taxon>
        <taxon>Pseudomonadota</taxon>
        <taxon>Betaproteobacteria</taxon>
        <taxon>Burkholderiales</taxon>
        <taxon>Sphaerotilaceae</taxon>
        <taxon>Pseudaquabacterium</taxon>
    </lineage>
</organism>
<evidence type="ECO:0000256" key="1">
    <source>
        <dbReference type="ARBA" id="ARBA00022676"/>
    </source>
</evidence>
<evidence type="ECO:0000256" key="2">
    <source>
        <dbReference type="ARBA" id="ARBA00022679"/>
    </source>
</evidence>
<gene>
    <name evidence="3" type="ORF">AACH11_19525</name>
</gene>
<reference evidence="3 4" key="1">
    <citation type="submission" date="2024-04" db="EMBL/GenBank/DDBJ databases">
        <title>Novel species of the genus Ideonella isolated from streams.</title>
        <authorList>
            <person name="Lu H."/>
        </authorList>
    </citation>
    <scope>NUCLEOTIDE SEQUENCE [LARGE SCALE GENOMIC DNA]</scope>
    <source>
        <strain evidence="3 4">BYS139W</strain>
    </source>
</reference>
<dbReference type="RefSeq" id="WP_341375943.1">
    <property type="nucleotide sequence ID" value="NZ_JBBUTF010000020.1"/>
</dbReference>
<dbReference type="EMBL" id="JBBUTF010000020">
    <property type="protein sequence ID" value="MEK8028158.1"/>
    <property type="molecule type" value="Genomic_DNA"/>
</dbReference>
<proteinExistence type="predicted"/>
<protein>
    <submittedName>
        <fullName evidence="3">WecB/TagA/CpsF family glycosyltransferase</fullName>
    </submittedName>
</protein>
<evidence type="ECO:0000313" key="3">
    <source>
        <dbReference type="EMBL" id="MEK8028158.1"/>
    </source>
</evidence>
<dbReference type="Proteomes" id="UP001368500">
    <property type="component" value="Unassembled WGS sequence"/>
</dbReference>
<dbReference type="PANTHER" id="PTHR34136">
    <property type="match status" value="1"/>
</dbReference>